<reference evidence="9 10" key="1">
    <citation type="submission" date="2018-03" db="EMBL/GenBank/DDBJ databases">
        <title>Draft genome sequence of Rohu Carp (Labeo rohita).</title>
        <authorList>
            <person name="Das P."/>
            <person name="Kushwaha B."/>
            <person name="Joshi C.G."/>
            <person name="Kumar D."/>
            <person name="Nagpure N.S."/>
            <person name="Sahoo L."/>
            <person name="Das S.P."/>
            <person name="Bit A."/>
            <person name="Patnaik S."/>
            <person name="Meher P.K."/>
            <person name="Jayasankar P."/>
            <person name="Koringa P.G."/>
            <person name="Patel N.V."/>
            <person name="Hinsu A.T."/>
            <person name="Kumar R."/>
            <person name="Pandey M."/>
            <person name="Agarwal S."/>
            <person name="Srivastava S."/>
            <person name="Singh M."/>
            <person name="Iquebal M.A."/>
            <person name="Jaiswal S."/>
            <person name="Angadi U.B."/>
            <person name="Kumar N."/>
            <person name="Raza M."/>
            <person name="Shah T.M."/>
            <person name="Rai A."/>
            <person name="Jena J.K."/>
        </authorList>
    </citation>
    <scope>NUCLEOTIDE SEQUENCE [LARGE SCALE GENOMIC DNA]</scope>
    <source>
        <strain evidence="9">DASCIFA01</strain>
        <tissue evidence="9">Testis</tissue>
    </source>
</reference>
<accession>A0A498N5G2</accession>
<dbReference type="PANTHER" id="PTHR45785:SF2">
    <property type="entry name" value="COMPLEMENT FACTOR H-RELATED"/>
    <property type="match status" value="1"/>
</dbReference>
<dbReference type="AlphaFoldDB" id="A0A498N5G2"/>
<dbReference type="PANTHER" id="PTHR45785">
    <property type="entry name" value="COMPLEMENT FACTOR H-RELATED"/>
    <property type="match status" value="1"/>
</dbReference>
<evidence type="ECO:0007829" key="11">
    <source>
        <dbReference type="PeptideAtlas" id="A0A498N5G2"/>
    </source>
</evidence>
<dbReference type="SMART" id="SM00032">
    <property type="entry name" value="CCP"/>
    <property type="match status" value="4"/>
</dbReference>
<dbReference type="Gene3D" id="2.10.70.10">
    <property type="entry name" value="Complement Module, domain 1"/>
    <property type="match status" value="4"/>
</dbReference>
<dbReference type="InterPro" id="IPR051503">
    <property type="entry name" value="ComplSys_Reg/VirEntry_Med"/>
</dbReference>
<dbReference type="EMBL" id="QBIY01013106">
    <property type="protein sequence ID" value="RXN11710.1"/>
    <property type="molecule type" value="Genomic_DNA"/>
</dbReference>
<dbReference type="InterPro" id="IPR000436">
    <property type="entry name" value="Sushi_SCR_CCP_dom"/>
</dbReference>
<evidence type="ECO:0000256" key="4">
    <source>
        <dbReference type="ARBA" id="ARBA00022737"/>
    </source>
</evidence>
<organism evidence="9 10">
    <name type="scientific">Labeo rohita</name>
    <name type="common">Indian major carp</name>
    <name type="synonym">Cyprinus rohita</name>
    <dbReference type="NCBI Taxonomy" id="84645"/>
    <lineage>
        <taxon>Eukaryota</taxon>
        <taxon>Metazoa</taxon>
        <taxon>Chordata</taxon>
        <taxon>Craniata</taxon>
        <taxon>Vertebrata</taxon>
        <taxon>Euteleostomi</taxon>
        <taxon>Actinopterygii</taxon>
        <taxon>Neopterygii</taxon>
        <taxon>Teleostei</taxon>
        <taxon>Ostariophysi</taxon>
        <taxon>Cypriniformes</taxon>
        <taxon>Cyprinidae</taxon>
        <taxon>Labeoninae</taxon>
        <taxon>Labeonini</taxon>
        <taxon>Labeo</taxon>
    </lineage>
</organism>
<keyword evidence="3" id="KW-0732">Signal</keyword>
<evidence type="ECO:0000259" key="7">
    <source>
        <dbReference type="PROSITE" id="PS50923"/>
    </source>
</evidence>
<evidence type="ECO:0000313" key="10">
    <source>
        <dbReference type="Proteomes" id="UP000290572"/>
    </source>
</evidence>
<feature type="domain" description="Sushi" evidence="7">
    <location>
        <begin position="111"/>
        <end position="171"/>
    </location>
</feature>
<dbReference type="Pfam" id="PF00084">
    <property type="entry name" value="Sushi"/>
    <property type="match status" value="4"/>
</dbReference>
<evidence type="ECO:0000256" key="3">
    <source>
        <dbReference type="ARBA" id="ARBA00022729"/>
    </source>
</evidence>
<proteinExistence type="evidence at protein level"/>
<sequence length="327" mass="36691">MESKWVSSTYSSLCKKNRRMYKMKHFTEYKCDDGYTMKGEGYIVCKENGWSPEPPQCIAQCTQSSFGPRNVIVTADHLSTQSFADGVTVTIQCMVGYKPAGSKASKSVTSVKCPSPPSIENGQLVDVPLDYYDYSQAVSYRCNGGFDIIGQSTIHCSEDGTFKPDPPTCFDGCPAPIVPNAKRIGGRSRSYKRNHFIEYKCDDGYTMKGEGHIVCKENGWSPEPPQCIGPCNSPVLKEHVTLTQEFRSQKSFPHGSTVTVECIHGYKSDDSTESQSITCEETKWSKLHLTCIGDTEEERQGMCLFYGGYRYTQKRCKYRHVESTYHP</sequence>
<name>A0A498N5G2_LABRO</name>
<protein>
    <submittedName>
        <fullName evidence="9">Membrane cofactor-like isoform X1</fullName>
    </submittedName>
</protein>
<dbReference type="CDD" id="cd00033">
    <property type="entry name" value="CCP"/>
    <property type="match status" value="4"/>
</dbReference>
<comment type="subcellular location">
    <subcellularLocation>
        <location evidence="1">Virion</location>
    </subcellularLocation>
</comment>
<keyword evidence="10" id="KW-1185">Reference proteome</keyword>
<keyword evidence="5 6" id="KW-1015">Disulfide bond</keyword>
<evidence type="ECO:0000313" key="9">
    <source>
        <dbReference type="EMBL" id="RXN26914.1"/>
    </source>
</evidence>
<dbReference type="InterPro" id="IPR035976">
    <property type="entry name" value="Sushi/SCR/CCP_sf"/>
</dbReference>
<feature type="domain" description="Sushi" evidence="7">
    <location>
        <begin position="1"/>
        <end position="59"/>
    </location>
</feature>
<keyword evidence="4" id="KW-0677">Repeat</keyword>
<dbReference type="STRING" id="84645.A0A498N5G2"/>
<comment type="caution">
    <text evidence="6">Lacks conserved residue(s) required for the propagation of feature annotation.</text>
</comment>
<evidence type="ECO:0000256" key="1">
    <source>
        <dbReference type="ARBA" id="ARBA00004328"/>
    </source>
</evidence>
<dbReference type="SUPFAM" id="SSF57535">
    <property type="entry name" value="Complement control module/SCR domain"/>
    <property type="match status" value="4"/>
</dbReference>
<dbReference type="PROSITE" id="PS50923">
    <property type="entry name" value="SUSHI"/>
    <property type="match status" value="3"/>
</dbReference>
<dbReference type="Proteomes" id="UP000290572">
    <property type="component" value="Unassembled WGS sequence"/>
</dbReference>
<evidence type="ECO:0000256" key="2">
    <source>
        <dbReference type="ARBA" id="ARBA00022659"/>
    </source>
</evidence>
<gene>
    <name evidence="9" type="ORF">ROHU_020367</name>
    <name evidence="8" type="ORF">ROHU_029859</name>
</gene>
<evidence type="ECO:0000313" key="8">
    <source>
        <dbReference type="EMBL" id="RXN11710.1"/>
    </source>
</evidence>
<feature type="disulfide bond" evidence="6">
    <location>
        <begin position="113"/>
        <end position="156"/>
    </location>
</feature>
<evidence type="ECO:0000256" key="6">
    <source>
        <dbReference type="PROSITE-ProRule" id="PRU00302"/>
    </source>
</evidence>
<feature type="domain" description="Sushi" evidence="7">
    <location>
        <begin position="172"/>
        <end position="229"/>
    </location>
</feature>
<dbReference type="FunFam" id="2.10.70.10:FF:000014">
    <property type="entry name" value="Membrane cofactor protein"/>
    <property type="match status" value="2"/>
</dbReference>
<keyword evidence="11" id="KW-1267">Proteomics identification</keyword>
<feature type="disulfide bond" evidence="6">
    <location>
        <begin position="142"/>
        <end position="169"/>
    </location>
</feature>
<evidence type="ECO:0000256" key="5">
    <source>
        <dbReference type="ARBA" id="ARBA00023157"/>
    </source>
</evidence>
<keyword evidence="2 6" id="KW-0768">Sushi</keyword>
<comment type="caution">
    <text evidence="9">The sequence shown here is derived from an EMBL/GenBank/DDBJ whole genome shotgun (WGS) entry which is preliminary data.</text>
</comment>
<dbReference type="EMBL" id="QBIY01012082">
    <property type="protein sequence ID" value="RXN26914.1"/>
    <property type="molecule type" value="Genomic_DNA"/>
</dbReference>